<proteinExistence type="predicted"/>
<dbReference type="Proteomes" id="UP000321949">
    <property type="component" value="Unassembled WGS sequence"/>
</dbReference>
<feature type="transmembrane region" description="Helical" evidence="1">
    <location>
        <begin position="151"/>
        <end position="175"/>
    </location>
</feature>
<dbReference type="AlphaFoldDB" id="A0A5C8I9R5"/>
<accession>A0A5C8I9R5</accession>
<evidence type="ECO:0000313" key="3">
    <source>
        <dbReference type="Proteomes" id="UP000321949"/>
    </source>
</evidence>
<feature type="transmembrane region" description="Helical" evidence="1">
    <location>
        <begin position="96"/>
        <end position="115"/>
    </location>
</feature>
<comment type="caution">
    <text evidence="2">The sequence shown here is derived from an EMBL/GenBank/DDBJ whole genome shotgun (WGS) entry which is preliminary data.</text>
</comment>
<feature type="transmembrane region" description="Helical" evidence="1">
    <location>
        <begin position="187"/>
        <end position="209"/>
    </location>
</feature>
<feature type="transmembrane region" description="Helical" evidence="1">
    <location>
        <begin position="6"/>
        <end position="23"/>
    </location>
</feature>
<feature type="transmembrane region" description="Helical" evidence="1">
    <location>
        <begin position="121"/>
        <end position="139"/>
    </location>
</feature>
<dbReference type="OrthoDB" id="3190691at2"/>
<protein>
    <submittedName>
        <fullName evidence="2">Uncharacterized protein</fullName>
    </submittedName>
</protein>
<keyword evidence="1" id="KW-0472">Membrane</keyword>
<keyword evidence="1" id="KW-0812">Transmembrane</keyword>
<name>A0A5C8I9R5_9MICO</name>
<dbReference type="RefSeq" id="WP_147049605.1">
    <property type="nucleotide sequence ID" value="NZ_BKAH01000002.1"/>
</dbReference>
<feature type="transmembrane region" description="Helical" evidence="1">
    <location>
        <begin position="35"/>
        <end position="58"/>
    </location>
</feature>
<sequence length="360" mass="37796">MVEVFAVALILASGMGIAIMVIAQPWQRGGGEPGLPMTMLAGIGAFSALLSTLGYVIADSSEHPSMPLVIADTTMPLAVGLLWAAMRRGRDVVRSVLPAVIVPSALVGVTTLWVSPDAGQYAKLGVIFVLGALTAWECFRPSAPPSVGRTVVGAAVGAYGVYSLVRLVGTAVLGIDHPLYIAALSTAPSGIVGAVVTAACAYGVTRIAIDESRVRGPKRVLGIRAFRTAAAIRFALASPRSVVLISILDLSLHRTAYGRTWTREVFAALLEAVDAAFPADVVIGRVRPGIFAAMATSFEVDEGVEDDVRALFAEGLDLRGVKYRPDLSVQQVTLRSVAEIVRAARPASRVERLSRSASRP</sequence>
<organism evidence="2 3">
    <name type="scientific">Microbacterium saccharophilum</name>
    <dbReference type="NCBI Taxonomy" id="1213358"/>
    <lineage>
        <taxon>Bacteria</taxon>
        <taxon>Bacillati</taxon>
        <taxon>Actinomycetota</taxon>
        <taxon>Actinomycetes</taxon>
        <taxon>Micrococcales</taxon>
        <taxon>Microbacteriaceae</taxon>
        <taxon>Microbacterium</taxon>
    </lineage>
</organism>
<evidence type="ECO:0000256" key="1">
    <source>
        <dbReference type="SAM" id="Phobius"/>
    </source>
</evidence>
<keyword evidence="1" id="KW-1133">Transmembrane helix</keyword>
<reference evidence="2 3" key="1">
    <citation type="submission" date="2019-08" db="EMBL/GenBank/DDBJ databases">
        <authorList>
            <person name="Dong K."/>
        </authorList>
    </citation>
    <scope>NUCLEOTIDE SEQUENCE [LARGE SCALE GENOMIC DNA]</scope>
    <source>
        <strain evidence="2 3">K-1</strain>
    </source>
</reference>
<gene>
    <name evidence="2" type="ORF">FVP74_03215</name>
</gene>
<evidence type="ECO:0000313" key="2">
    <source>
        <dbReference type="EMBL" id="TXK15420.1"/>
    </source>
</evidence>
<dbReference type="EMBL" id="VRSX01000001">
    <property type="protein sequence ID" value="TXK15420.1"/>
    <property type="molecule type" value="Genomic_DNA"/>
</dbReference>
<keyword evidence="3" id="KW-1185">Reference proteome</keyword>
<feature type="transmembrane region" description="Helical" evidence="1">
    <location>
        <begin position="64"/>
        <end position="84"/>
    </location>
</feature>